<evidence type="ECO:0000313" key="4">
    <source>
        <dbReference type="Proteomes" id="UP001159363"/>
    </source>
</evidence>
<protein>
    <submittedName>
        <fullName evidence="3">Uncharacterized protein</fullName>
    </submittedName>
</protein>
<feature type="region of interest" description="Disordered" evidence="1">
    <location>
        <begin position="64"/>
        <end position="128"/>
    </location>
</feature>
<feature type="chain" id="PRO_5046419046" evidence="2">
    <location>
        <begin position="16"/>
        <end position="153"/>
    </location>
</feature>
<gene>
    <name evidence="3" type="ORF">PR048_028628</name>
</gene>
<dbReference type="EMBL" id="JARBHB010000013">
    <property type="protein sequence ID" value="KAJ8869635.1"/>
    <property type="molecule type" value="Genomic_DNA"/>
</dbReference>
<evidence type="ECO:0000256" key="2">
    <source>
        <dbReference type="SAM" id="SignalP"/>
    </source>
</evidence>
<sequence length="153" mass="17422">MVVLFAMLNIAGINSQIFYFGNGNPDLGSRRHYIRQLAVHLVENHMARRIEIKTLPKHIVEKLNRDESTSAQEVQDNHLKYSTSRKRRPEATERDFGRSRPGEVSAVARTKQHHPPTPPPPPFSQDYGRYSVYACGHATSPNPPRDHCRGVSR</sequence>
<evidence type="ECO:0000256" key="1">
    <source>
        <dbReference type="SAM" id="MobiDB-lite"/>
    </source>
</evidence>
<keyword evidence="2" id="KW-0732">Signal</keyword>
<evidence type="ECO:0000313" key="3">
    <source>
        <dbReference type="EMBL" id="KAJ8869635.1"/>
    </source>
</evidence>
<accession>A0ABQ9GB36</accession>
<feature type="compositionally biased region" description="Basic and acidic residues" evidence="1">
    <location>
        <begin position="144"/>
        <end position="153"/>
    </location>
</feature>
<proteinExistence type="predicted"/>
<feature type="region of interest" description="Disordered" evidence="1">
    <location>
        <begin position="134"/>
        <end position="153"/>
    </location>
</feature>
<feature type="compositionally biased region" description="Basic and acidic residues" evidence="1">
    <location>
        <begin position="89"/>
        <end position="101"/>
    </location>
</feature>
<dbReference type="Proteomes" id="UP001159363">
    <property type="component" value="Chromosome 12"/>
</dbReference>
<name>A0ABQ9GB36_9NEOP</name>
<feature type="signal peptide" evidence="2">
    <location>
        <begin position="1"/>
        <end position="15"/>
    </location>
</feature>
<keyword evidence="4" id="KW-1185">Reference proteome</keyword>
<comment type="caution">
    <text evidence="3">The sequence shown here is derived from an EMBL/GenBank/DDBJ whole genome shotgun (WGS) entry which is preliminary data.</text>
</comment>
<organism evidence="3 4">
    <name type="scientific">Dryococelus australis</name>
    <dbReference type="NCBI Taxonomy" id="614101"/>
    <lineage>
        <taxon>Eukaryota</taxon>
        <taxon>Metazoa</taxon>
        <taxon>Ecdysozoa</taxon>
        <taxon>Arthropoda</taxon>
        <taxon>Hexapoda</taxon>
        <taxon>Insecta</taxon>
        <taxon>Pterygota</taxon>
        <taxon>Neoptera</taxon>
        <taxon>Polyneoptera</taxon>
        <taxon>Phasmatodea</taxon>
        <taxon>Verophasmatodea</taxon>
        <taxon>Anareolatae</taxon>
        <taxon>Phasmatidae</taxon>
        <taxon>Eurycanthinae</taxon>
        <taxon>Dryococelus</taxon>
    </lineage>
</organism>
<reference evidence="3 4" key="1">
    <citation type="submission" date="2023-02" db="EMBL/GenBank/DDBJ databases">
        <title>LHISI_Scaffold_Assembly.</title>
        <authorList>
            <person name="Stuart O.P."/>
            <person name="Cleave R."/>
            <person name="Magrath M.J.L."/>
            <person name="Mikheyev A.S."/>
        </authorList>
    </citation>
    <scope>NUCLEOTIDE SEQUENCE [LARGE SCALE GENOMIC DNA]</scope>
    <source>
        <strain evidence="3">Daus_M_001</strain>
        <tissue evidence="3">Leg muscle</tissue>
    </source>
</reference>